<dbReference type="PROSITE" id="PS51039">
    <property type="entry name" value="ZF_AN1"/>
    <property type="match status" value="1"/>
</dbReference>
<dbReference type="Proteomes" id="UP000076532">
    <property type="component" value="Unassembled WGS sequence"/>
</dbReference>
<keyword evidence="3 5" id="KW-0863">Zinc-finger</keyword>
<feature type="region of interest" description="Disordered" evidence="6">
    <location>
        <begin position="185"/>
        <end position="247"/>
    </location>
</feature>
<dbReference type="InterPro" id="IPR057357">
    <property type="entry name" value="Znf-C2H2_ZFAND2A/B"/>
</dbReference>
<evidence type="ECO:0000313" key="8">
    <source>
        <dbReference type="EMBL" id="KZP31633.1"/>
    </source>
</evidence>
<feature type="compositionally biased region" description="Basic and acidic residues" evidence="6">
    <location>
        <begin position="220"/>
        <end position="247"/>
    </location>
</feature>
<dbReference type="STRING" id="436010.A0A166UF35"/>
<evidence type="ECO:0000256" key="4">
    <source>
        <dbReference type="ARBA" id="ARBA00022833"/>
    </source>
</evidence>
<dbReference type="Gene3D" id="4.10.1110.10">
    <property type="entry name" value="AN1-like Zinc finger"/>
    <property type="match status" value="2"/>
</dbReference>
<dbReference type="GO" id="GO:0005737">
    <property type="term" value="C:cytoplasm"/>
    <property type="evidence" value="ECO:0007669"/>
    <property type="project" value="TreeGrafter"/>
</dbReference>
<evidence type="ECO:0000256" key="3">
    <source>
        <dbReference type="ARBA" id="ARBA00022771"/>
    </source>
</evidence>
<keyword evidence="2" id="KW-0677">Repeat</keyword>
<proteinExistence type="predicted"/>
<keyword evidence="9" id="KW-1185">Reference proteome</keyword>
<dbReference type="PANTHER" id="PTHR14677">
    <property type="entry name" value="ARSENITE INDUCUBLE RNA ASSOCIATED PROTEIN AIP-1-RELATED"/>
    <property type="match status" value="1"/>
</dbReference>
<dbReference type="Pfam" id="PF01428">
    <property type="entry name" value="zf-AN1"/>
    <property type="match status" value="2"/>
</dbReference>
<dbReference type="SUPFAM" id="SSF118310">
    <property type="entry name" value="AN1-like Zinc finger"/>
    <property type="match status" value="2"/>
</dbReference>
<dbReference type="Pfam" id="PF25403">
    <property type="entry name" value="zf-C2H2_ZFAND2"/>
    <property type="match status" value="1"/>
</dbReference>
<evidence type="ECO:0000256" key="5">
    <source>
        <dbReference type="PROSITE-ProRule" id="PRU00449"/>
    </source>
</evidence>
<gene>
    <name evidence="8" type="ORF">FIBSPDRAFT_724353</name>
</gene>
<organism evidence="8 9">
    <name type="scientific">Athelia psychrophila</name>
    <dbReference type="NCBI Taxonomy" id="1759441"/>
    <lineage>
        <taxon>Eukaryota</taxon>
        <taxon>Fungi</taxon>
        <taxon>Dikarya</taxon>
        <taxon>Basidiomycota</taxon>
        <taxon>Agaricomycotina</taxon>
        <taxon>Agaricomycetes</taxon>
        <taxon>Agaricomycetidae</taxon>
        <taxon>Atheliales</taxon>
        <taxon>Atheliaceae</taxon>
        <taxon>Athelia</taxon>
    </lineage>
</organism>
<dbReference type="AlphaFoldDB" id="A0A166UF35"/>
<evidence type="ECO:0000259" key="7">
    <source>
        <dbReference type="PROSITE" id="PS51039"/>
    </source>
</evidence>
<evidence type="ECO:0000256" key="6">
    <source>
        <dbReference type="SAM" id="MobiDB-lite"/>
    </source>
</evidence>
<sequence length="273" mass="29153">MSSTPQRDERLLAVGQQCAEPLCHLVDFLPFRCQHCTQPFCAEHFKVEAHRCPQYDESKHDRIAPSCPMCNEPVAIPPGQDPNVRMERHMDTECSVMTGKRQKKSAPVCARGKCGKVLFAPISCSNCKQQFCPAHRFPADHACAPATPTASASKPAAQHIADASAKASAAGASAAQAVKRKWAAMPTPAATTARPAPAGSAKLNASSAPPAPSASNPFSKTDRRAKAERESRRRGMEARAKKGLLSEEEKVILATEAAQAREAGAKKDGCVVM</sequence>
<name>A0A166UF35_9AGAM</name>
<dbReference type="InterPro" id="IPR000058">
    <property type="entry name" value="Znf_AN1"/>
</dbReference>
<dbReference type="SMART" id="SM00154">
    <property type="entry name" value="ZnF_AN1"/>
    <property type="match status" value="2"/>
</dbReference>
<dbReference type="PANTHER" id="PTHR14677:SF40">
    <property type="entry name" value="CDC48-ASSOCIATED UBIQUITIN-LIKE_ZINC FINGER PROTEIN 1"/>
    <property type="match status" value="1"/>
</dbReference>
<evidence type="ECO:0000256" key="2">
    <source>
        <dbReference type="ARBA" id="ARBA00022737"/>
    </source>
</evidence>
<accession>A0A166UF35</accession>
<keyword evidence="1" id="KW-0479">Metal-binding</keyword>
<dbReference type="InterPro" id="IPR035896">
    <property type="entry name" value="AN1-like_Znf"/>
</dbReference>
<dbReference type="GO" id="GO:0008270">
    <property type="term" value="F:zinc ion binding"/>
    <property type="evidence" value="ECO:0007669"/>
    <property type="project" value="UniProtKB-KW"/>
</dbReference>
<dbReference type="OrthoDB" id="431929at2759"/>
<reference evidence="8 9" key="1">
    <citation type="journal article" date="2016" name="Mol. Biol. Evol.">
        <title>Comparative Genomics of Early-Diverging Mushroom-Forming Fungi Provides Insights into the Origins of Lignocellulose Decay Capabilities.</title>
        <authorList>
            <person name="Nagy L.G."/>
            <person name="Riley R."/>
            <person name="Tritt A."/>
            <person name="Adam C."/>
            <person name="Daum C."/>
            <person name="Floudas D."/>
            <person name="Sun H."/>
            <person name="Yadav J.S."/>
            <person name="Pangilinan J."/>
            <person name="Larsson K.H."/>
            <person name="Matsuura K."/>
            <person name="Barry K."/>
            <person name="Labutti K."/>
            <person name="Kuo R."/>
            <person name="Ohm R.A."/>
            <person name="Bhattacharya S.S."/>
            <person name="Shirouzu T."/>
            <person name="Yoshinaga Y."/>
            <person name="Martin F.M."/>
            <person name="Grigoriev I.V."/>
            <person name="Hibbett D.S."/>
        </authorList>
    </citation>
    <scope>NUCLEOTIDE SEQUENCE [LARGE SCALE GENOMIC DNA]</scope>
    <source>
        <strain evidence="8 9">CBS 109695</strain>
    </source>
</reference>
<protein>
    <recommendedName>
        <fullName evidence="7">AN1-type domain-containing protein</fullName>
    </recommendedName>
</protein>
<keyword evidence="4" id="KW-0862">Zinc</keyword>
<dbReference type="EMBL" id="KV417489">
    <property type="protein sequence ID" value="KZP31633.1"/>
    <property type="molecule type" value="Genomic_DNA"/>
</dbReference>
<evidence type="ECO:0000256" key="1">
    <source>
        <dbReference type="ARBA" id="ARBA00022723"/>
    </source>
</evidence>
<feature type="compositionally biased region" description="Low complexity" evidence="6">
    <location>
        <begin position="185"/>
        <end position="217"/>
    </location>
</feature>
<feature type="domain" description="AN1-type" evidence="7">
    <location>
        <begin position="103"/>
        <end position="151"/>
    </location>
</feature>
<evidence type="ECO:0000313" key="9">
    <source>
        <dbReference type="Proteomes" id="UP000076532"/>
    </source>
</evidence>